<evidence type="ECO:0008006" key="4">
    <source>
        <dbReference type="Google" id="ProtNLM"/>
    </source>
</evidence>
<gene>
    <name evidence="2" type="ORF">ETAA8_28700</name>
</gene>
<proteinExistence type="predicted"/>
<organism evidence="2 3">
    <name type="scientific">Anatilimnocola aggregata</name>
    <dbReference type="NCBI Taxonomy" id="2528021"/>
    <lineage>
        <taxon>Bacteria</taxon>
        <taxon>Pseudomonadati</taxon>
        <taxon>Planctomycetota</taxon>
        <taxon>Planctomycetia</taxon>
        <taxon>Pirellulales</taxon>
        <taxon>Pirellulaceae</taxon>
        <taxon>Anatilimnocola</taxon>
    </lineage>
</organism>
<evidence type="ECO:0000256" key="1">
    <source>
        <dbReference type="SAM" id="SignalP"/>
    </source>
</evidence>
<dbReference type="InterPro" id="IPR052517">
    <property type="entry name" value="GlcG_carb_metab_protein"/>
</dbReference>
<dbReference type="AlphaFoldDB" id="A0A517YC82"/>
<keyword evidence="3" id="KW-1185">Reference proteome</keyword>
<accession>A0A517YC82</accession>
<dbReference type="PANTHER" id="PTHR34309">
    <property type="entry name" value="SLR1406 PROTEIN"/>
    <property type="match status" value="1"/>
</dbReference>
<keyword evidence="1" id="KW-0732">Signal</keyword>
<dbReference type="InterPro" id="IPR005624">
    <property type="entry name" value="PduO/GlcC-like"/>
</dbReference>
<dbReference type="InterPro" id="IPR038084">
    <property type="entry name" value="PduO/GlcC-like_sf"/>
</dbReference>
<dbReference type="EMBL" id="CP036274">
    <property type="protein sequence ID" value="QDU27779.1"/>
    <property type="molecule type" value="Genomic_DNA"/>
</dbReference>
<dbReference type="Gene3D" id="3.30.450.150">
    <property type="entry name" value="Haem-degrading domain"/>
    <property type="match status" value="1"/>
</dbReference>
<name>A0A517YC82_9BACT</name>
<protein>
    <recommendedName>
        <fullName evidence="4">Heme-binding protein</fullName>
    </recommendedName>
</protein>
<dbReference type="Pfam" id="PF03928">
    <property type="entry name" value="HbpS-like"/>
    <property type="match status" value="1"/>
</dbReference>
<feature type="chain" id="PRO_5021841485" description="Heme-binding protein" evidence="1">
    <location>
        <begin position="28"/>
        <end position="187"/>
    </location>
</feature>
<evidence type="ECO:0000313" key="2">
    <source>
        <dbReference type="EMBL" id="QDU27779.1"/>
    </source>
</evidence>
<evidence type="ECO:0000313" key="3">
    <source>
        <dbReference type="Proteomes" id="UP000315017"/>
    </source>
</evidence>
<dbReference type="OrthoDB" id="9778896at2"/>
<dbReference type="SUPFAM" id="SSF143744">
    <property type="entry name" value="GlcG-like"/>
    <property type="match status" value="1"/>
</dbReference>
<dbReference type="Proteomes" id="UP000315017">
    <property type="component" value="Chromosome"/>
</dbReference>
<reference evidence="2 3" key="1">
    <citation type="submission" date="2019-02" db="EMBL/GenBank/DDBJ databases">
        <title>Deep-cultivation of Planctomycetes and their phenomic and genomic characterization uncovers novel biology.</title>
        <authorList>
            <person name="Wiegand S."/>
            <person name="Jogler M."/>
            <person name="Boedeker C."/>
            <person name="Pinto D."/>
            <person name="Vollmers J."/>
            <person name="Rivas-Marin E."/>
            <person name="Kohn T."/>
            <person name="Peeters S.H."/>
            <person name="Heuer A."/>
            <person name="Rast P."/>
            <person name="Oberbeckmann S."/>
            <person name="Bunk B."/>
            <person name="Jeske O."/>
            <person name="Meyerdierks A."/>
            <person name="Storesund J.E."/>
            <person name="Kallscheuer N."/>
            <person name="Luecker S."/>
            <person name="Lage O.M."/>
            <person name="Pohl T."/>
            <person name="Merkel B.J."/>
            <person name="Hornburger P."/>
            <person name="Mueller R.-W."/>
            <person name="Bruemmer F."/>
            <person name="Labrenz M."/>
            <person name="Spormann A.M."/>
            <person name="Op den Camp H."/>
            <person name="Overmann J."/>
            <person name="Amann R."/>
            <person name="Jetten M.S.M."/>
            <person name="Mascher T."/>
            <person name="Medema M.H."/>
            <person name="Devos D.P."/>
            <person name="Kaster A.-K."/>
            <person name="Ovreas L."/>
            <person name="Rohde M."/>
            <person name="Galperin M.Y."/>
            <person name="Jogler C."/>
        </authorList>
    </citation>
    <scope>NUCLEOTIDE SEQUENCE [LARGE SCALE GENOMIC DNA]</scope>
    <source>
        <strain evidence="2 3">ETA_A8</strain>
    </source>
</reference>
<dbReference type="KEGG" id="aagg:ETAA8_28700"/>
<dbReference type="PANTHER" id="PTHR34309:SF1">
    <property type="entry name" value="PROTEIN GLCG"/>
    <property type="match status" value="1"/>
</dbReference>
<dbReference type="RefSeq" id="WP_145088954.1">
    <property type="nucleotide sequence ID" value="NZ_CP036274.1"/>
</dbReference>
<sequence precursor="true">MLYPLRSRCFCLAPALLLAMFAVPANAQPADGGAKALITGGHYQLTLAGAEKILAAAKSKAEEMNLKVNIAVVDDGGHPLAFQRMDGARPASLYTAITKASASATLRAATGPLPPGTKEPDVWLNLSLQFAAGQSGGKLTTLKGGVPVIVAGEVIGAVGVGGGTGEQDAEIAAAGIAALMKQLAKPE</sequence>
<feature type="signal peptide" evidence="1">
    <location>
        <begin position="1"/>
        <end position="27"/>
    </location>
</feature>